<accession>X1AKL8</accession>
<comment type="caution">
    <text evidence="2">The sequence shown here is derived from an EMBL/GenBank/DDBJ whole genome shotgun (WGS) entry which is preliminary data.</text>
</comment>
<feature type="non-terminal residue" evidence="2">
    <location>
        <position position="92"/>
    </location>
</feature>
<reference evidence="2" key="1">
    <citation type="journal article" date="2014" name="Front. Microbiol.">
        <title>High frequency of phylogenetically diverse reductive dehalogenase-homologous genes in deep subseafloor sedimentary metagenomes.</title>
        <authorList>
            <person name="Kawai M."/>
            <person name="Futagami T."/>
            <person name="Toyoda A."/>
            <person name="Takaki Y."/>
            <person name="Nishi S."/>
            <person name="Hori S."/>
            <person name="Arai W."/>
            <person name="Tsubouchi T."/>
            <person name="Morono Y."/>
            <person name="Uchiyama I."/>
            <person name="Ito T."/>
            <person name="Fujiyama A."/>
            <person name="Inagaki F."/>
            <person name="Takami H."/>
        </authorList>
    </citation>
    <scope>NUCLEOTIDE SEQUENCE</scope>
    <source>
        <strain evidence="2">Expedition CK06-06</strain>
    </source>
</reference>
<dbReference type="PANTHER" id="PTHR35811:SF1">
    <property type="entry name" value="HTH OST-TYPE DOMAIN-CONTAINING PROTEIN"/>
    <property type="match status" value="1"/>
</dbReference>
<organism evidence="2">
    <name type="scientific">marine sediment metagenome</name>
    <dbReference type="NCBI Taxonomy" id="412755"/>
    <lineage>
        <taxon>unclassified sequences</taxon>
        <taxon>metagenomes</taxon>
        <taxon>ecological metagenomes</taxon>
    </lineage>
</organism>
<dbReference type="AlphaFoldDB" id="X1AKL8"/>
<dbReference type="EMBL" id="BART01005767">
    <property type="protein sequence ID" value="GAG70097.1"/>
    <property type="molecule type" value="Genomic_DNA"/>
</dbReference>
<dbReference type="InterPro" id="IPR021139">
    <property type="entry name" value="NYN"/>
</dbReference>
<proteinExistence type="predicted"/>
<dbReference type="PANTHER" id="PTHR35811">
    <property type="entry name" value="SLR1870 PROTEIN"/>
    <property type="match status" value="1"/>
</dbReference>
<feature type="domain" description="NYN" evidence="1">
    <location>
        <begin position="14"/>
        <end position="92"/>
    </location>
</feature>
<dbReference type="Gene3D" id="3.40.50.1010">
    <property type="entry name" value="5'-nuclease"/>
    <property type="match status" value="1"/>
</dbReference>
<sequence length="92" mass="10481">MEKATIENQPILDVAMFVDWENMHGVIRGKANVSALREVAEGYGRLVVAKAYSDWREPRFQQDSFILYQIGFEPIYVPSGFKNNVDVKLASD</sequence>
<evidence type="ECO:0000313" key="2">
    <source>
        <dbReference type="EMBL" id="GAG70097.1"/>
    </source>
</evidence>
<gene>
    <name evidence="2" type="ORF">S01H4_13065</name>
</gene>
<evidence type="ECO:0000259" key="1">
    <source>
        <dbReference type="Pfam" id="PF01936"/>
    </source>
</evidence>
<name>X1AKL8_9ZZZZ</name>
<protein>
    <recommendedName>
        <fullName evidence="1">NYN domain-containing protein</fullName>
    </recommendedName>
</protein>
<dbReference type="Pfam" id="PF01936">
    <property type="entry name" value="NYN"/>
    <property type="match status" value="1"/>
</dbReference>
<dbReference type="GO" id="GO:0004540">
    <property type="term" value="F:RNA nuclease activity"/>
    <property type="evidence" value="ECO:0007669"/>
    <property type="project" value="InterPro"/>
</dbReference>